<keyword evidence="8" id="KW-0238">DNA-binding</keyword>
<dbReference type="Pfam" id="PF12833">
    <property type="entry name" value="HTH_18"/>
    <property type="match status" value="1"/>
</dbReference>
<dbReference type="InterPro" id="IPR018060">
    <property type="entry name" value="HTH_AraC"/>
</dbReference>
<evidence type="ECO:0000256" key="11">
    <source>
        <dbReference type="ARBA" id="ARBA00023204"/>
    </source>
</evidence>
<evidence type="ECO:0000256" key="8">
    <source>
        <dbReference type="ARBA" id="ARBA00023125"/>
    </source>
</evidence>
<evidence type="ECO:0000256" key="12">
    <source>
        <dbReference type="SAM" id="Coils"/>
    </source>
</evidence>
<accession>A0ABT7E9W7</accession>
<keyword evidence="2" id="KW-0489">Methyltransferase</keyword>
<dbReference type="RefSeq" id="WP_284132649.1">
    <property type="nucleotide sequence ID" value="NZ_JASKYM010000003.1"/>
</dbReference>
<dbReference type="Proteomes" id="UP001301012">
    <property type="component" value="Unassembled WGS sequence"/>
</dbReference>
<evidence type="ECO:0000256" key="4">
    <source>
        <dbReference type="ARBA" id="ARBA00022723"/>
    </source>
</evidence>
<evidence type="ECO:0000256" key="5">
    <source>
        <dbReference type="ARBA" id="ARBA00022763"/>
    </source>
</evidence>
<evidence type="ECO:0000313" key="15">
    <source>
        <dbReference type="Proteomes" id="UP001301012"/>
    </source>
</evidence>
<dbReference type="InterPro" id="IPR018062">
    <property type="entry name" value="HTH_AraC-typ_CS"/>
</dbReference>
<evidence type="ECO:0000256" key="9">
    <source>
        <dbReference type="ARBA" id="ARBA00023159"/>
    </source>
</evidence>
<dbReference type="PROSITE" id="PS00041">
    <property type="entry name" value="HTH_ARAC_FAMILY_1"/>
    <property type="match status" value="1"/>
</dbReference>
<dbReference type="InterPro" id="IPR035451">
    <property type="entry name" value="Ada-like_dom_sf"/>
</dbReference>
<evidence type="ECO:0000313" key="14">
    <source>
        <dbReference type="EMBL" id="MDK2563712.1"/>
    </source>
</evidence>
<keyword evidence="15" id="KW-1185">Reference proteome</keyword>
<dbReference type="InterPro" id="IPR016220">
    <property type="entry name" value="Me-P-triester_DNA_alkyl-Trfase"/>
</dbReference>
<keyword evidence="9" id="KW-0010">Activator</keyword>
<evidence type="ECO:0000256" key="6">
    <source>
        <dbReference type="ARBA" id="ARBA00022833"/>
    </source>
</evidence>
<evidence type="ECO:0000256" key="2">
    <source>
        <dbReference type="ARBA" id="ARBA00022603"/>
    </source>
</evidence>
<dbReference type="Pfam" id="PF02805">
    <property type="entry name" value="Ada_Zn_binding"/>
    <property type="match status" value="1"/>
</dbReference>
<evidence type="ECO:0000256" key="1">
    <source>
        <dbReference type="ARBA" id="ARBA00001947"/>
    </source>
</evidence>
<gene>
    <name evidence="14" type="ORF">QOZ84_09135</name>
</gene>
<dbReference type="InterPro" id="IPR009057">
    <property type="entry name" value="Homeodomain-like_sf"/>
</dbReference>
<dbReference type="SUPFAM" id="SSF46689">
    <property type="entry name" value="Homeodomain-like"/>
    <property type="match status" value="1"/>
</dbReference>
<keyword evidence="11" id="KW-0234">DNA repair</keyword>
<keyword evidence="4" id="KW-0479">Metal-binding</keyword>
<dbReference type="SUPFAM" id="SSF57884">
    <property type="entry name" value="Ada DNA repair protein, N-terminal domain (N-Ada 10)"/>
    <property type="match status" value="1"/>
</dbReference>
<comment type="cofactor">
    <cofactor evidence="1">
        <name>Zn(2+)</name>
        <dbReference type="ChEBI" id="CHEBI:29105"/>
    </cofactor>
</comment>
<dbReference type="SMART" id="SM00342">
    <property type="entry name" value="HTH_ARAC"/>
    <property type="match status" value="1"/>
</dbReference>
<dbReference type="PROSITE" id="PS01124">
    <property type="entry name" value="HTH_ARAC_FAMILY_2"/>
    <property type="match status" value="1"/>
</dbReference>
<evidence type="ECO:0000256" key="10">
    <source>
        <dbReference type="ARBA" id="ARBA00023163"/>
    </source>
</evidence>
<keyword evidence="7" id="KW-0805">Transcription regulation</keyword>
<evidence type="ECO:0000259" key="13">
    <source>
        <dbReference type="PROSITE" id="PS01124"/>
    </source>
</evidence>
<dbReference type="PIRSF" id="PIRSF000408">
    <property type="entry name" value="Alkyltransferas_AdaA"/>
    <property type="match status" value="1"/>
</dbReference>
<keyword evidence="3" id="KW-0808">Transferase</keyword>
<keyword evidence="6" id="KW-0862">Zinc</keyword>
<protein>
    <submittedName>
        <fullName evidence="14">Ada metal-binding domain-containing protein</fullName>
    </submittedName>
</protein>
<keyword evidence="5" id="KW-0227">DNA damage</keyword>
<comment type="caution">
    <text evidence="14">The sequence shown here is derived from an EMBL/GenBank/DDBJ whole genome shotgun (WGS) entry which is preliminary data.</text>
</comment>
<dbReference type="PANTHER" id="PTHR43280">
    <property type="entry name" value="ARAC-FAMILY TRANSCRIPTIONAL REGULATOR"/>
    <property type="match status" value="1"/>
</dbReference>
<reference evidence="14 15" key="1">
    <citation type="submission" date="2023-05" db="EMBL/GenBank/DDBJ databases">
        <title>Rombocin, a short stable natural nisin variant, displays selective antimicrobial activity against Listeria monocytogenes and employs dual mode of action to kill target bacterial strains.</title>
        <authorList>
            <person name="Wambui J."/>
            <person name="Stephan R."/>
            <person name="Kuipers O.P."/>
        </authorList>
    </citation>
    <scope>NUCLEOTIDE SEQUENCE [LARGE SCALE GENOMIC DNA]</scope>
    <source>
        <strain evidence="14 15">RC002</strain>
    </source>
</reference>
<dbReference type="Gene3D" id="3.40.10.10">
    <property type="entry name" value="DNA Methylphosphotriester Repair Domain"/>
    <property type="match status" value="1"/>
</dbReference>
<sequence length="186" mass="21668">MTSEEKWKSVIENNTDSDGKFFYAVKTTNIFCKPSCKSKVPLRSNVDFFDNKQQAIDAGYRPCKRCRPDLLNFNPSQELTKNTKDIIDKYFTDIDELEKQIQNLGVNKNYLNKLFLQSYEKTIPQYLCFIRIKKAKVMLLEGSKIIETAFDCGFNSMSSFYSSFKKETGCTPKEFCRNHIKNTHIL</sequence>
<dbReference type="Gene3D" id="1.10.10.60">
    <property type="entry name" value="Homeodomain-like"/>
    <property type="match status" value="1"/>
</dbReference>
<feature type="coiled-coil region" evidence="12">
    <location>
        <begin position="87"/>
        <end position="114"/>
    </location>
</feature>
<proteinExistence type="predicted"/>
<dbReference type="PANTHER" id="PTHR43280:SF2">
    <property type="entry name" value="HTH-TYPE TRANSCRIPTIONAL REGULATOR EXSA"/>
    <property type="match status" value="1"/>
</dbReference>
<dbReference type="InterPro" id="IPR004026">
    <property type="entry name" value="Ada_DNA_repair_Zn-bd"/>
</dbReference>
<organism evidence="14 15">
    <name type="scientific">Romboutsia sedimentorum</name>
    <dbReference type="NCBI Taxonomy" id="1368474"/>
    <lineage>
        <taxon>Bacteria</taxon>
        <taxon>Bacillati</taxon>
        <taxon>Bacillota</taxon>
        <taxon>Clostridia</taxon>
        <taxon>Peptostreptococcales</taxon>
        <taxon>Peptostreptococcaceae</taxon>
        <taxon>Romboutsia</taxon>
    </lineage>
</organism>
<evidence type="ECO:0000256" key="7">
    <source>
        <dbReference type="ARBA" id="ARBA00023015"/>
    </source>
</evidence>
<dbReference type="EMBL" id="JASKYM010000003">
    <property type="protein sequence ID" value="MDK2563712.1"/>
    <property type="molecule type" value="Genomic_DNA"/>
</dbReference>
<keyword evidence="10" id="KW-0804">Transcription</keyword>
<evidence type="ECO:0000256" key="3">
    <source>
        <dbReference type="ARBA" id="ARBA00022679"/>
    </source>
</evidence>
<name>A0ABT7E9W7_9FIRM</name>
<feature type="domain" description="HTH araC/xylS-type" evidence="13">
    <location>
        <begin position="81"/>
        <end position="178"/>
    </location>
</feature>
<keyword evidence="12" id="KW-0175">Coiled coil</keyword>